<feature type="transmembrane region" description="Helical" evidence="6">
    <location>
        <begin position="14"/>
        <end position="35"/>
    </location>
</feature>
<keyword evidence="9" id="KW-1185">Reference proteome</keyword>
<evidence type="ECO:0000256" key="4">
    <source>
        <dbReference type="ARBA" id="ARBA00022989"/>
    </source>
</evidence>
<evidence type="ECO:0000313" key="8">
    <source>
        <dbReference type="EMBL" id="MCP3056527.1"/>
    </source>
</evidence>
<keyword evidence="4 6" id="KW-1133">Transmembrane helix</keyword>
<accession>A0A9X2H708</accession>
<organism evidence="8 9">
    <name type="scientific">Aurantimonas marianensis</name>
    <dbReference type="NCBI Taxonomy" id="2920428"/>
    <lineage>
        <taxon>Bacteria</taxon>
        <taxon>Pseudomonadati</taxon>
        <taxon>Pseudomonadota</taxon>
        <taxon>Alphaproteobacteria</taxon>
        <taxon>Hyphomicrobiales</taxon>
        <taxon>Aurantimonadaceae</taxon>
        <taxon>Aurantimonas</taxon>
    </lineage>
</organism>
<feature type="transmembrane region" description="Helical" evidence="6">
    <location>
        <begin position="148"/>
        <end position="166"/>
    </location>
</feature>
<dbReference type="Pfam" id="PF00482">
    <property type="entry name" value="T2SSF"/>
    <property type="match status" value="1"/>
</dbReference>
<feature type="transmembrane region" description="Helical" evidence="6">
    <location>
        <begin position="296"/>
        <end position="318"/>
    </location>
</feature>
<protein>
    <submittedName>
        <fullName evidence="8">Type II secretion system F family protein</fullName>
    </submittedName>
</protein>
<keyword evidence="2" id="KW-1003">Cell membrane</keyword>
<evidence type="ECO:0000256" key="2">
    <source>
        <dbReference type="ARBA" id="ARBA00022475"/>
    </source>
</evidence>
<name>A0A9X2H708_9HYPH</name>
<feature type="transmembrane region" description="Helical" evidence="6">
    <location>
        <begin position="112"/>
        <end position="136"/>
    </location>
</feature>
<dbReference type="InterPro" id="IPR018076">
    <property type="entry name" value="T2SS_GspF_dom"/>
</dbReference>
<comment type="caution">
    <text evidence="8">The sequence shown here is derived from an EMBL/GenBank/DDBJ whole genome shotgun (WGS) entry which is preliminary data.</text>
</comment>
<dbReference type="PANTHER" id="PTHR35007:SF2">
    <property type="entry name" value="PILUS ASSEMBLE PROTEIN"/>
    <property type="match status" value="1"/>
</dbReference>
<keyword evidence="3 6" id="KW-0812">Transmembrane</keyword>
<evidence type="ECO:0000256" key="3">
    <source>
        <dbReference type="ARBA" id="ARBA00022692"/>
    </source>
</evidence>
<dbReference type="EMBL" id="JALHBS010000098">
    <property type="protein sequence ID" value="MCP3056527.1"/>
    <property type="molecule type" value="Genomic_DNA"/>
</dbReference>
<dbReference type="Proteomes" id="UP001155220">
    <property type="component" value="Unassembled WGS sequence"/>
</dbReference>
<feature type="domain" description="Type II secretion system protein GspF" evidence="7">
    <location>
        <begin position="185"/>
        <end position="313"/>
    </location>
</feature>
<comment type="subcellular location">
    <subcellularLocation>
        <location evidence="1">Cell membrane</location>
        <topology evidence="1">Multi-pass membrane protein</topology>
    </subcellularLocation>
</comment>
<reference evidence="8" key="1">
    <citation type="submission" date="2022-03" db="EMBL/GenBank/DDBJ databases">
        <title>Aurantimonas Liuensis sp. Nov., isolated from the hadal seawater of the Mariana Trench.</title>
        <authorList>
            <person name="Liu R."/>
        </authorList>
    </citation>
    <scope>NUCLEOTIDE SEQUENCE</scope>
    <source>
        <strain evidence="8">LRZ36</strain>
    </source>
</reference>
<sequence length="324" mass="36154">MMDFSLIPADPKPVIALLSAFSSFSAILLVSWPYLARDTLGDRMRQVGEERERIRLRERSGLSGRKDPLLLRAPPKKFYQAIVDRFNLSEQVGDGEIARMLSRAGYRGRGPVVGFLAARLLTPLAMFVAALAYMLMFLNEATSLLPKIAIGLGAAYFGYYLPIILLKNRTTKRQMSIRRAWPEALDLMLICVESGMSVEGAFRKVSEEIGVQSVELAEEMNLTTAELSYLQDRRKAFENLGLRTDLDGVKAVVTSLIQAERYGTPVGQALRVLAQENRDMRMSEAEKRAAALPPKLTVPMILFFLPVLFAIIITPAIIRVMQAQ</sequence>
<dbReference type="GO" id="GO:0005886">
    <property type="term" value="C:plasma membrane"/>
    <property type="evidence" value="ECO:0007669"/>
    <property type="project" value="UniProtKB-SubCell"/>
</dbReference>
<evidence type="ECO:0000256" key="5">
    <source>
        <dbReference type="ARBA" id="ARBA00023136"/>
    </source>
</evidence>
<proteinExistence type="predicted"/>
<dbReference type="AlphaFoldDB" id="A0A9X2H708"/>
<evidence type="ECO:0000313" key="9">
    <source>
        <dbReference type="Proteomes" id="UP001155220"/>
    </source>
</evidence>
<gene>
    <name evidence="8" type="ORF">MJ956_15435</name>
</gene>
<keyword evidence="5 6" id="KW-0472">Membrane</keyword>
<dbReference type="PANTHER" id="PTHR35007">
    <property type="entry name" value="INTEGRAL MEMBRANE PROTEIN-RELATED"/>
    <property type="match status" value="1"/>
</dbReference>
<evidence type="ECO:0000256" key="1">
    <source>
        <dbReference type="ARBA" id="ARBA00004651"/>
    </source>
</evidence>
<evidence type="ECO:0000259" key="7">
    <source>
        <dbReference type="Pfam" id="PF00482"/>
    </source>
</evidence>
<evidence type="ECO:0000256" key="6">
    <source>
        <dbReference type="SAM" id="Phobius"/>
    </source>
</evidence>